<dbReference type="PANTHER" id="PTHR38450:SF1">
    <property type="entry name" value="STAGE V SPORULATION PROTEIN AC"/>
    <property type="match status" value="1"/>
</dbReference>
<keyword evidence="1" id="KW-1133">Transmembrane helix</keyword>
<comment type="caution">
    <text evidence="2">The sequence shown here is derived from an EMBL/GenBank/DDBJ whole genome shotgun (WGS) entry which is preliminary data.</text>
</comment>
<dbReference type="InterPro" id="IPR014203">
    <property type="entry name" value="Spore_V_AC"/>
</dbReference>
<dbReference type="NCBIfam" id="TIGR02838">
    <property type="entry name" value="spore_V_AC"/>
    <property type="match status" value="1"/>
</dbReference>
<gene>
    <name evidence="2" type="primary">spoVAC</name>
    <name evidence="2" type="ORF">IAD15_05905</name>
</gene>
<keyword evidence="1" id="KW-0812">Transmembrane</keyword>
<evidence type="ECO:0000313" key="3">
    <source>
        <dbReference type="Proteomes" id="UP000824175"/>
    </source>
</evidence>
<dbReference type="Pfam" id="PF03862">
    <property type="entry name" value="SpoVAC_SpoVAEB"/>
    <property type="match status" value="1"/>
</dbReference>
<dbReference type="PANTHER" id="PTHR38450">
    <property type="entry name" value="STAGE V SPORULATION PROTEIN AC-RELATED"/>
    <property type="match status" value="1"/>
</dbReference>
<feature type="transmembrane region" description="Helical" evidence="1">
    <location>
        <begin position="123"/>
        <end position="143"/>
    </location>
</feature>
<reference evidence="2" key="2">
    <citation type="journal article" date="2021" name="PeerJ">
        <title>Extensive microbial diversity within the chicken gut microbiome revealed by metagenomics and culture.</title>
        <authorList>
            <person name="Gilroy R."/>
            <person name="Ravi A."/>
            <person name="Getino M."/>
            <person name="Pursley I."/>
            <person name="Horton D.L."/>
            <person name="Alikhan N.F."/>
            <person name="Baker D."/>
            <person name="Gharbi K."/>
            <person name="Hall N."/>
            <person name="Watson M."/>
            <person name="Adriaenssens E.M."/>
            <person name="Foster-Nyarko E."/>
            <person name="Jarju S."/>
            <person name="Secka A."/>
            <person name="Antonio M."/>
            <person name="Oren A."/>
            <person name="Chaudhuri R.R."/>
            <person name="La Ragione R."/>
            <person name="Hildebrand F."/>
            <person name="Pallen M.J."/>
        </authorList>
    </citation>
    <scope>NUCLEOTIDE SEQUENCE</scope>
    <source>
        <strain evidence="2">CHK195-11698</strain>
    </source>
</reference>
<reference evidence="2" key="1">
    <citation type="submission" date="2020-10" db="EMBL/GenBank/DDBJ databases">
        <authorList>
            <person name="Gilroy R."/>
        </authorList>
    </citation>
    <scope>NUCLEOTIDE SEQUENCE</scope>
    <source>
        <strain evidence="2">CHK195-11698</strain>
    </source>
</reference>
<proteinExistence type="predicted"/>
<organism evidence="2 3">
    <name type="scientific">Candidatus Fimiplasma intestinipullorum</name>
    <dbReference type="NCBI Taxonomy" id="2840825"/>
    <lineage>
        <taxon>Bacteria</taxon>
        <taxon>Bacillati</taxon>
        <taxon>Bacillota</taxon>
        <taxon>Clostridia</taxon>
        <taxon>Eubacteriales</taxon>
        <taxon>Candidatus Fimiplasma</taxon>
    </lineage>
</organism>
<feature type="transmembrane region" description="Helical" evidence="1">
    <location>
        <begin position="57"/>
        <end position="76"/>
    </location>
</feature>
<dbReference type="Proteomes" id="UP000824175">
    <property type="component" value="Unassembled WGS sequence"/>
</dbReference>
<evidence type="ECO:0000313" key="2">
    <source>
        <dbReference type="EMBL" id="HIU13587.1"/>
    </source>
</evidence>
<feature type="transmembrane region" description="Helical" evidence="1">
    <location>
        <begin position="20"/>
        <end position="45"/>
    </location>
</feature>
<dbReference type="AlphaFoldDB" id="A0A9D1L152"/>
<name>A0A9D1L152_9FIRM</name>
<protein>
    <submittedName>
        <fullName evidence="2">Stage V sporulation protein AC</fullName>
    </submittedName>
</protein>
<sequence>MDKQAYRDLVKQQQPKVPYLKNAITAFLVGGLIGALGQALVTLYMNWFGLNEQQAGTPMIVTLIAVACLLTGLGVFDKLAGHAGAGTFIPITGFANSMTSAALESRAEGLVSGVGSHMFSLGGTVITFGIVASFVIGVIRYVFFGG</sequence>
<keyword evidence="1" id="KW-0472">Membrane</keyword>
<dbReference type="InterPro" id="IPR005562">
    <property type="entry name" value="SpoVA"/>
</dbReference>
<evidence type="ECO:0000256" key="1">
    <source>
        <dbReference type="SAM" id="Phobius"/>
    </source>
</evidence>
<accession>A0A9D1L152</accession>
<feature type="transmembrane region" description="Helical" evidence="1">
    <location>
        <begin position="83"/>
        <end position="103"/>
    </location>
</feature>
<dbReference type="EMBL" id="DVMJ01000051">
    <property type="protein sequence ID" value="HIU13587.1"/>
    <property type="molecule type" value="Genomic_DNA"/>
</dbReference>